<gene>
    <name evidence="1" type="ORF">A2Y83_03085</name>
</gene>
<dbReference type="AlphaFoldDB" id="A0A1F5S4Y4"/>
<evidence type="ECO:0000313" key="1">
    <source>
        <dbReference type="EMBL" id="OGF21754.1"/>
    </source>
</evidence>
<organism evidence="1 2">
    <name type="scientific">Candidatus Falkowbacteria bacterium RBG_13_39_14</name>
    <dbReference type="NCBI Taxonomy" id="1797985"/>
    <lineage>
        <taxon>Bacteria</taxon>
        <taxon>Candidatus Falkowiibacteriota</taxon>
    </lineage>
</organism>
<name>A0A1F5S4Y4_9BACT</name>
<sequence>MLRDLANKNSELYKSIASVEKAQAAAQQFANQIKLLQATPKESTSSSTKFNAAQQVFLSDII</sequence>
<evidence type="ECO:0000313" key="2">
    <source>
        <dbReference type="Proteomes" id="UP000178323"/>
    </source>
</evidence>
<dbReference type="Proteomes" id="UP000178323">
    <property type="component" value="Unassembled WGS sequence"/>
</dbReference>
<dbReference type="EMBL" id="MFFS01000053">
    <property type="protein sequence ID" value="OGF21754.1"/>
    <property type="molecule type" value="Genomic_DNA"/>
</dbReference>
<comment type="caution">
    <text evidence="1">The sequence shown here is derived from an EMBL/GenBank/DDBJ whole genome shotgun (WGS) entry which is preliminary data.</text>
</comment>
<accession>A0A1F5S4Y4</accession>
<protein>
    <submittedName>
        <fullName evidence="1">Uncharacterized protein</fullName>
    </submittedName>
</protein>
<reference evidence="1 2" key="1">
    <citation type="journal article" date="2016" name="Nat. Commun.">
        <title>Thousands of microbial genomes shed light on interconnected biogeochemical processes in an aquifer system.</title>
        <authorList>
            <person name="Anantharaman K."/>
            <person name="Brown C.T."/>
            <person name="Hug L.A."/>
            <person name="Sharon I."/>
            <person name="Castelle C.J."/>
            <person name="Probst A.J."/>
            <person name="Thomas B.C."/>
            <person name="Singh A."/>
            <person name="Wilkins M.J."/>
            <person name="Karaoz U."/>
            <person name="Brodie E.L."/>
            <person name="Williams K.H."/>
            <person name="Hubbard S.S."/>
            <person name="Banfield J.F."/>
        </authorList>
    </citation>
    <scope>NUCLEOTIDE SEQUENCE [LARGE SCALE GENOMIC DNA]</scope>
</reference>
<proteinExistence type="predicted"/>